<proteinExistence type="predicted"/>
<comment type="caution">
    <text evidence="2">The sequence shown here is derived from an EMBL/GenBank/DDBJ whole genome shotgun (WGS) entry which is preliminary data.</text>
</comment>
<evidence type="ECO:0000313" key="2">
    <source>
        <dbReference type="EMBL" id="MEY2343967.1"/>
    </source>
</evidence>
<name>A0ABD5LVC3_PROMI</name>
<organism evidence="2">
    <name type="scientific">Proteus mirabilis</name>
    <dbReference type="NCBI Taxonomy" id="584"/>
    <lineage>
        <taxon>Bacteria</taxon>
        <taxon>Pseudomonadati</taxon>
        <taxon>Pseudomonadota</taxon>
        <taxon>Gammaproteobacteria</taxon>
        <taxon>Enterobacterales</taxon>
        <taxon>Morganellaceae</taxon>
        <taxon>Proteus</taxon>
    </lineage>
</organism>
<reference evidence="2" key="1">
    <citation type="submission" date="2021-05" db="EMBL/GenBank/DDBJ databases">
        <title>First report of NDM-5 and VEB-6 producing Proteus mirabilis isolated from blood of a sepsis patient in Kolkata, India.</title>
        <authorList>
            <person name="Halder G."/>
            <person name="Chaudhuri B."/>
            <person name="Dutta S."/>
        </authorList>
    </citation>
    <scope>NUCLEOTIDE SEQUENCE [LARGE SCALE GENOMIC DNA]</scope>
    <source>
        <strain evidence="2">7049</strain>
    </source>
</reference>
<protein>
    <submittedName>
        <fullName evidence="2">Uncharacterized protein</fullName>
    </submittedName>
</protein>
<feature type="chain" id="PRO_5044820860" evidence="1">
    <location>
        <begin position="26"/>
        <end position="51"/>
    </location>
</feature>
<sequence>MKTQLTRNILGSCILFSGIHSLVFAAETEKTVQFSSLKVSSAQKQTPEQKR</sequence>
<dbReference type="AlphaFoldDB" id="A0ABD5LVC3"/>
<accession>A0ABD5LVC3</accession>
<evidence type="ECO:0000256" key="1">
    <source>
        <dbReference type="SAM" id="SignalP"/>
    </source>
</evidence>
<dbReference type="EMBL" id="JADQCH020000001">
    <property type="protein sequence ID" value="MEY2343967.1"/>
    <property type="molecule type" value="Genomic_DNA"/>
</dbReference>
<keyword evidence="1" id="KW-0732">Signal</keyword>
<feature type="signal peptide" evidence="1">
    <location>
        <begin position="1"/>
        <end position="25"/>
    </location>
</feature>
<gene>
    <name evidence="2" type="ORF">I3679_006390</name>
</gene>